<feature type="transmembrane region" description="Helical" evidence="8">
    <location>
        <begin position="218"/>
        <end position="236"/>
    </location>
</feature>
<gene>
    <name evidence="9" type="ORF">IOE58_10305</name>
</gene>
<feature type="transmembrane region" description="Helical" evidence="8">
    <location>
        <begin position="34"/>
        <end position="52"/>
    </location>
</feature>
<evidence type="ECO:0000313" key="10">
    <source>
        <dbReference type="Proteomes" id="UP000644727"/>
    </source>
</evidence>
<evidence type="ECO:0000256" key="5">
    <source>
        <dbReference type="ARBA" id="ARBA00022692"/>
    </source>
</evidence>
<evidence type="ECO:0000256" key="7">
    <source>
        <dbReference type="ARBA" id="ARBA00023136"/>
    </source>
</evidence>
<dbReference type="Pfam" id="PF01925">
    <property type="entry name" value="TauE"/>
    <property type="match status" value="1"/>
</dbReference>
<dbReference type="PANTHER" id="PTHR30269">
    <property type="entry name" value="TRANSMEMBRANE PROTEIN YFCA"/>
    <property type="match status" value="1"/>
</dbReference>
<dbReference type="PANTHER" id="PTHR30269:SF0">
    <property type="entry name" value="MEMBRANE TRANSPORTER PROTEIN YFCA-RELATED"/>
    <property type="match status" value="1"/>
</dbReference>
<organism evidence="9 10">
    <name type="scientific">Brachybacterium epidermidis</name>
    <dbReference type="NCBI Taxonomy" id="2781983"/>
    <lineage>
        <taxon>Bacteria</taxon>
        <taxon>Bacillati</taxon>
        <taxon>Actinomycetota</taxon>
        <taxon>Actinomycetes</taxon>
        <taxon>Micrococcales</taxon>
        <taxon>Dermabacteraceae</taxon>
        <taxon>Brachybacterium</taxon>
    </lineage>
</organism>
<comment type="similarity">
    <text evidence="2 8">Belongs to the 4-toluene sulfonate uptake permease (TSUP) (TC 2.A.102) family.</text>
</comment>
<keyword evidence="10" id="KW-1185">Reference proteome</keyword>
<dbReference type="EMBL" id="JADEYR010000011">
    <property type="protein sequence ID" value="MBE9404554.1"/>
    <property type="molecule type" value="Genomic_DNA"/>
</dbReference>
<evidence type="ECO:0000256" key="4">
    <source>
        <dbReference type="ARBA" id="ARBA00022475"/>
    </source>
</evidence>
<evidence type="ECO:0000256" key="3">
    <source>
        <dbReference type="ARBA" id="ARBA00022448"/>
    </source>
</evidence>
<keyword evidence="4 8" id="KW-1003">Cell membrane</keyword>
<accession>A0ABR9W285</accession>
<comment type="caution">
    <text evidence="9">The sequence shown here is derived from an EMBL/GenBank/DDBJ whole genome shotgun (WGS) entry which is preliminary data.</text>
</comment>
<keyword evidence="5 8" id="KW-0812">Transmembrane</keyword>
<sequence>MGVLAGIINAAVGSGSLLTLPVLLALGLPPGEAVRTNTVGMSFATIGSVLGFRREIAAERAHVGPLTLVTVLCAMVGSLLLLFSPSSALDVVVPVLIVVALVLVVLQPTITRRMAARRARRATDPQVSTALAQTGADAEGPVGAAYRRPEVIAPMGLAAVYGGYFTAAQGILYTAILGTMTGRSPKAINPVKNLMQLVVNIAAAVVYISAFVLVGSTIAWWGVLTLAVSGLIGGFAGSHIAKRLPNSVLRAAIVVVALAALFRQLLG</sequence>
<feature type="transmembrane region" description="Helical" evidence="8">
    <location>
        <begin position="91"/>
        <end position="111"/>
    </location>
</feature>
<keyword evidence="7 8" id="KW-0472">Membrane</keyword>
<evidence type="ECO:0000256" key="8">
    <source>
        <dbReference type="RuleBase" id="RU363041"/>
    </source>
</evidence>
<evidence type="ECO:0000313" key="9">
    <source>
        <dbReference type="EMBL" id="MBE9404554.1"/>
    </source>
</evidence>
<proteinExistence type="inferred from homology"/>
<feature type="transmembrane region" description="Helical" evidence="8">
    <location>
        <begin position="248"/>
        <end position="266"/>
    </location>
</feature>
<feature type="transmembrane region" description="Helical" evidence="8">
    <location>
        <begin position="193"/>
        <end position="212"/>
    </location>
</feature>
<feature type="transmembrane region" description="Helical" evidence="8">
    <location>
        <begin position="64"/>
        <end position="85"/>
    </location>
</feature>
<protein>
    <recommendedName>
        <fullName evidence="8">Probable membrane transporter protein</fullName>
    </recommendedName>
</protein>
<evidence type="ECO:0000256" key="2">
    <source>
        <dbReference type="ARBA" id="ARBA00009142"/>
    </source>
</evidence>
<name>A0ABR9W285_9MICO</name>
<evidence type="ECO:0000256" key="1">
    <source>
        <dbReference type="ARBA" id="ARBA00004651"/>
    </source>
</evidence>
<evidence type="ECO:0000256" key="6">
    <source>
        <dbReference type="ARBA" id="ARBA00022989"/>
    </source>
</evidence>
<feature type="transmembrane region" description="Helical" evidence="8">
    <location>
        <begin position="7"/>
        <end position="28"/>
    </location>
</feature>
<dbReference type="InterPro" id="IPR052017">
    <property type="entry name" value="TSUP"/>
</dbReference>
<dbReference type="Proteomes" id="UP000644727">
    <property type="component" value="Unassembled WGS sequence"/>
</dbReference>
<comment type="subcellular location">
    <subcellularLocation>
        <location evidence="1 8">Cell membrane</location>
        <topology evidence="1 8">Multi-pass membrane protein</topology>
    </subcellularLocation>
</comment>
<keyword evidence="6 8" id="KW-1133">Transmembrane helix</keyword>
<keyword evidence="3" id="KW-0813">Transport</keyword>
<dbReference type="InterPro" id="IPR002781">
    <property type="entry name" value="TM_pro_TauE-like"/>
</dbReference>
<reference evidence="9 10" key="1">
    <citation type="submission" date="2020-10" db="EMBL/GenBank/DDBJ databases">
        <title>Draft genome and description of Brachybacterium epidermidis sp nov.</title>
        <authorList>
            <person name="Boxberger M."/>
            <person name="La Scola B."/>
        </authorList>
    </citation>
    <scope>NUCLEOTIDE SEQUENCE [LARGE SCALE GENOMIC DNA]</scope>
    <source>
        <strain evidence="9 10">Marseille-Q2903</strain>
    </source>
</reference>